<organism evidence="1 2">
    <name type="scientific">Peptostreptococcus russellii</name>
    <dbReference type="NCBI Taxonomy" id="215200"/>
    <lineage>
        <taxon>Bacteria</taxon>
        <taxon>Bacillati</taxon>
        <taxon>Bacillota</taxon>
        <taxon>Clostridia</taxon>
        <taxon>Peptostreptococcales</taxon>
        <taxon>Peptostreptococcaceae</taxon>
        <taxon>Peptostreptococcus</taxon>
    </lineage>
</organism>
<dbReference type="Proteomes" id="UP000199512">
    <property type="component" value="Unassembled WGS sequence"/>
</dbReference>
<proteinExistence type="predicted"/>
<protein>
    <submittedName>
        <fullName evidence="1">Uncharacterized protein</fullName>
    </submittedName>
</protein>
<reference evidence="1 2" key="1">
    <citation type="submission" date="2016-10" db="EMBL/GenBank/DDBJ databases">
        <authorList>
            <person name="de Groot N.N."/>
        </authorList>
    </citation>
    <scope>NUCLEOTIDE SEQUENCE [LARGE SCALE GENOMIC DNA]</scope>
    <source>
        <strain evidence="1 2">Calf135</strain>
    </source>
</reference>
<gene>
    <name evidence="1" type="ORF">SAMN05216454_10688</name>
</gene>
<name>A0A1H8HUY1_9FIRM</name>
<dbReference type="EMBL" id="FODF01000006">
    <property type="protein sequence ID" value="SEN59844.1"/>
    <property type="molecule type" value="Genomic_DNA"/>
</dbReference>
<evidence type="ECO:0000313" key="2">
    <source>
        <dbReference type="Proteomes" id="UP000199512"/>
    </source>
</evidence>
<sequence>MLENYDEMAHEDDYMIDEEDYWDDDYYGEDF</sequence>
<dbReference type="AlphaFoldDB" id="A0A1H8HUY1"/>
<accession>A0A1H8HUY1</accession>
<keyword evidence="2" id="KW-1185">Reference proteome</keyword>
<evidence type="ECO:0000313" key="1">
    <source>
        <dbReference type="EMBL" id="SEN59844.1"/>
    </source>
</evidence>